<protein>
    <submittedName>
        <fullName evidence="2">Glycerophosphodiester phosphodiesterase</fullName>
    </submittedName>
</protein>
<dbReference type="EMBL" id="VMSJ01000003">
    <property type="protein sequence ID" value="TVT27832.1"/>
    <property type="molecule type" value="Genomic_DNA"/>
</dbReference>
<proteinExistence type="predicted"/>
<dbReference type="Proteomes" id="UP000315103">
    <property type="component" value="Unassembled WGS sequence"/>
</dbReference>
<evidence type="ECO:0000313" key="2">
    <source>
        <dbReference type="EMBL" id="TVT27832.1"/>
    </source>
</evidence>
<dbReference type="AlphaFoldDB" id="A0A558AU72"/>
<dbReference type="Gene3D" id="3.20.20.190">
    <property type="entry name" value="Phosphatidylinositol (PI) phosphodiesterase"/>
    <property type="match status" value="1"/>
</dbReference>
<dbReference type="InterPro" id="IPR030395">
    <property type="entry name" value="GP_PDE_dom"/>
</dbReference>
<dbReference type="PANTHER" id="PTHR46211:SF1">
    <property type="entry name" value="GLYCEROPHOSPHODIESTER PHOSPHODIESTERASE, CYTOPLASMIC"/>
    <property type="match status" value="1"/>
</dbReference>
<feature type="domain" description="GP-PDE" evidence="1">
    <location>
        <begin position="3"/>
        <end position="245"/>
    </location>
</feature>
<sequence length="255" mass="29037">MQTKIYGHRGAMGEYPENTMLAFKKAIEAGVDGLEIDVHLTRDGEVVVIHDEQVDRTTDGRGAVKDMDLRTLKGLSAGSEFEDFVNYDADTWIGERIPTLDEVMGLVGQHDIELNIELKTNVFEYEGIEQRVHDIVKNHNYSNKVIYSSFHMPSILRMKAIDPEARIAWLTDKVPLWPIDHMEELALEALHISYKAILKNPGRIAGVEDRIRVWTVNETGDAARLLSHGVETLMTNYPERMMALSRTQQKKIEHI</sequence>
<organism evidence="2 3">
    <name type="scientific">Salinicoccus cyprini</name>
    <dbReference type="NCBI Taxonomy" id="2493691"/>
    <lineage>
        <taxon>Bacteria</taxon>
        <taxon>Bacillati</taxon>
        <taxon>Bacillota</taxon>
        <taxon>Bacilli</taxon>
        <taxon>Bacillales</taxon>
        <taxon>Staphylococcaceae</taxon>
        <taxon>Salinicoccus</taxon>
    </lineage>
</organism>
<dbReference type="PROSITE" id="PS51704">
    <property type="entry name" value="GP_PDE"/>
    <property type="match status" value="1"/>
</dbReference>
<dbReference type="CDD" id="cd08563">
    <property type="entry name" value="GDPD_TtGDE_like"/>
    <property type="match status" value="1"/>
</dbReference>
<dbReference type="GO" id="GO:0006629">
    <property type="term" value="P:lipid metabolic process"/>
    <property type="evidence" value="ECO:0007669"/>
    <property type="project" value="InterPro"/>
</dbReference>
<dbReference type="OrthoDB" id="384721at2"/>
<evidence type="ECO:0000313" key="3">
    <source>
        <dbReference type="Proteomes" id="UP000315103"/>
    </source>
</evidence>
<dbReference type="RefSeq" id="WP_145288925.1">
    <property type="nucleotide sequence ID" value="NZ_VMSJ01000003.1"/>
</dbReference>
<reference evidence="2 3" key="1">
    <citation type="submission" date="2019-07" db="EMBL/GenBank/DDBJ databases">
        <title>Salinicoccus cyprini sp. nov., isolated from gastro-intestinal tract of mirror carp, Cyprinus carpio var. specularis, collected from Gobind Sagar Reservoir, Himachal Pradesh, India.</title>
        <authorList>
            <person name="Talwar C."/>
            <person name="Singh A.K."/>
            <person name="Lal R."/>
            <person name="Negi R.K."/>
        </authorList>
    </citation>
    <scope>NUCLEOTIDE SEQUENCE [LARGE SCALE GENOMIC DNA]</scope>
    <source>
        <strain evidence="2 3">CT19</strain>
    </source>
</reference>
<comment type="caution">
    <text evidence="2">The sequence shown here is derived from an EMBL/GenBank/DDBJ whole genome shotgun (WGS) entry which is preliminary data.</text>
</comment>
<dbReference type="SUPFAM" id="SSF51695">
    <property type="entry name" value="PLC-like phosphodiesterases"/>
    <property type="match status" value="1"/>
</dbReference>
<dbReference type="GO" id="GO:0008081">
    <property type="term" value="F:phosphoric diester hydrolase activity"/>
    <property type="evidence" value="ECO:0007669"/>
    <property type="project" value="InterPro"/>
</dbReference>
<dbReference type="PANTHER" id="PTHR46211">
    <property type="entry name" value="GLYCEROPHOSPHORYL DIESTER PHOSPHODIESTERASE"/>
    <property type="match status" value="1"/>
</dbReference>
<name>A0A558AU72_9STAP</name>
<accession>A0A558AU72</accession>
<gene>
    <name evidence="2" type="ORF">FO441_09005</name>
</gene>
<keyword evidence="3" id="KW-1185">Reference proteome</keyword>
<dbReference type="Pfam" id="PF03009">
    <property type="entry name" value="GDPD"/>
    <property type="match status" value="1"/>
</dbReference>
<evidence type="ECO:0000259" key="1">
    <source>
        <dbReference type="PROSITE" id="PS51704"/>
    </source>
</evidence>
<dbReference type="InterPro" id="IPR017946">
    <property type="entry name" value="PLC-like_Pdiesterase_TIM-brl"/>
</dbReference>